<evidence type="ECO:0000313" key="2">
    <source>
        <dbReference type="Proteomes" id="UP001501095"/>
    </source>
</evidence>
<accession>A0ABN3NA17</accession>
<evidence type="ECO:0000313" key="1">
    <source>
        <dbReference type="EMBL" id="GAA2517410.1"/>
    </source>
</evidence>
<dbReference type="Gene3D" id="3.40.50.300">
    <property type="entry name" value="P-loop containing nucleotide triphosphate hydrolases"/>
    <property type="match status" value="1"/>
</dbReference>
<name>A0ABN3NA17_9ACTN</name>
<protein>
    <submittedName>
        <fullName evidence="1">Uncharacterized protein</fullName>
    </submittedName>
</protein>
<reference evidence="1 2" key="1">
    <citation type="journal article" date="2019" name="Int. J. Syst. Evol. Microbiol.">
        <title>The Global Catalogue of Microorganisms (GCM) 10K type strain sequencing project: providing services to taxonomists for standard genome sequencing and annotation.</title>
        <authorList>
            <consortium name="The Broad Institute Genomics Platform"/>
            <consortium name="The Broad Institute Genome Sequencing Center for Infectious Disease"/>
            <person name="Wu L."/>
            <person name="Ma J."/>
        </authorList>
    </citation>
    <scope>NUCLEOTIDE SEQUENCE [LARGE SCALE GENOMIC DNA]</scope>
    <source>
        <strain evidence="1 2">JCM 6924</strain>
    </source>
</reference>
<dbReference type="InterPro" id="IPR027417">
    <property type="entry name" value="P-loop_NTPase"/>
</dbReference>
<sequence>MRHVYWIGGGSGAGKSTVARRLAERHGWRLYSTDDAMADHAHRTTAEEAPLLHAFLAMDMDERWVHRSPEDMLETFHWFRGEGFGLIVEDLRRMPSEPCVVVEGFRLLPHLVKPLLPAPGRAVWLLPTPEFRRAVFRSRAAAGGGGSFTERTGDPERAVRNLAARDDLFTRRLCEETARLGLPSLTVDGSLTEDDLTERVGDVFGL</sequence>
<proteinExistence type="predicted"/>
<dbReference type="Proteomes" id="UP001501095">
    <property type="component" value="Unassembled WGS sequence"/>
</dbReference>
<organism evidence="1 2">
    <name type="scientific">Streptomyces levis</name>
    <dbReference type="NCBI Taxonomy" id="285566"/>
    <lineage>
        <taxon>Bacteria</taxon>
        <taxon>Bacillati</taxon>
        <taxon>Actinomycetota</taxon>
        <taxon>Actinomycetes</taxon>
        <taxon>Kitasatosporales</taxon>
        <taxon>Streptomycetaceae</taxon>
        <taxon>Streptomyces</taxon>
    </lineage>
</organism>
<dbReference type="EMBL" id="BAAATM010000002">
    <property type="protein sequence ID" value="GAA2517410.1"/>
    <property type="molecule type" value="Genomic_DNA"/>
</dbReference>
<dbReference type="SUPFAM" id="SSF52540">
    <property type="entry name" value="P-loop containing nucleoside triphosphate hydrolases"/>
    <property type="match status" value="1"/>
</dbReference>
<comment type="caution">
    <text evidence="1">The sequence shown here is derived from an EMBL/GenBank/DDBJ whole genome shotgun (WGS) entry which is preliminary data.</text>
</comment>
<keyword evidence="2" id="KW-1185">Reference proteome</keyword>
<dbReference type="RefSeq" id="WP_344533665.1">
    <property type="nucleotide sequence ID" value="NZ_BAAATM010000002.1"/>
</dbReference>
<gene>
    <name evidence="1" type="ORF">GCM10010423_06440</name>
</gene>